<gene>
    <name evidence="7" type="ORF">JEQ12_015852</name>
</gene>
<dbReference type="GO" id="GO:0005524">
    <property type="term" value="F:ATP binding"/>
    <property type="evidence" value="ECO:0007669"/>
    <property type="project" value="UniProtKB-KW"/>
</dbReference>
<name>A0A836AHC9_SHEEP</name>
<evidence type="ECO:0000256" key="5">
    <source>
        <dbReference type="SAM" id="Phobius"/>
    </source>
</evidence>
<dbReference type="GO" id="GO:0009229">
    <property type="term" value="P:thiamine diphosphate biosynthetic process"/>
    <property type="evidence" value="ECO:0007669"/>
    <property type="project" value="InterPro"/>
</dbReference>
<evidence type="ECO:0000313" key="8">
    <source>
        <dbReference type="Proteomes" id="UP000664991"/>
    </source>
</evidence>
<dbReference type="PANTHER" id="PTHR13622:SF8">
    <property type="entry name" value="THIAMIN PYROPHOSPHOKINASE 1"/>
    <property type="match status" value="1"/>
</dbReference>
<keyword evidence="2" id="KW-0547">Nucleotide-binding</keyword>
<evidence type="ECO:0000259" key="6">
    <source>
        <dbReference type="Pfam" id="PF04263"/>
    </source>
</evidence>
<dbReference type="Pfam" id="PF04263">
    <property type="entry name" value="TPK_catalytic"/>
    <property type="match status" value="1"/>
</dbReference>
<evidence type="ECO:0000256" key="1">
    <source>
        <dbReference type="ARBA" id="ARBA00022679"/>
    </source>
</evidence>
<keyword evidence="5" id="KW-0812">Transmembrane</keyword>
<dbReference type="SUPFAM" id="SSF63999">
    <property type="entry name" value="Thiamin pyrophosphokinase, catalytic domain"/>
    <property type="match status" value="1"/>
</dbReference>
<dbReference type="AlphaFoldDB" id="A0A836AHC9"/>
<evidence type="ECO:0000256" key="3">
    <source>
        <dbReference type="ARBA" id="ARBA00022777"/>
    </source>
</evidence>
<dbReference type="GO" id="GO:0004788">
    <property type="term" value="F:thiamine diphosphokinase activity"/>
    <property type="evidence" value="ECO:0007669"/>
    <property type="project" value="InterPro"/>
</dbReference>
<keyword evidence="1" id="KW-0808">Transferase</keyword>
<keyword evidence="5" id="KW-1133">Transmembrane helix</keyword>
<dbReference type="GO" id="GO:0016301">
    <property type="term" value="F:kinase activity"/>
    <property type="evidence" value="ECO:0007669"/>
    <property type="project" value="UniProtKB-KW"/>
</dbReference>
<accession>A0A836AHC9</accession>
<reference evidence="7 8" key="1">
    <citation type="submission" date="2020-12" db="EMBL/GenBank/DDBJ databases">
        <title>De novo assembly of Tibetan sheep genome.</title>
        <authorList>
            <person name="Li X."/>
        </authorList>
    </citation>
    <scope>NUCLEOTIDE SEQUENCE [LARGE SCALE GENOMIC DNA]</scope>
    <source>
        <tissue evidence="7">Heart</tissue>
    </source>
</reference>
<keyword evidence="3" id="KW-0418">Kinase</keyword>
<dbReference type="InterPro" id="IPR036759">
    <property type="entry name" value="TPK_catalytic_sf"/>
</dbReference>
<evidence type="ECO:0000256" key="4">
    <source>
        <dbReference type="ARBA" id="ARBA00022840"/>
    </source>
</evidence>
<comment type="caution">
    <text evidence="7">The sequence shown here is derived from an EMBL/GenBank/DDBJ whole genome shotgun (WGS) entry which is preliminary data.</text>
</comment>
<evidence type="ECO:0000256" key="2">
    <source>
        <dbReference type="ARBA" id="ARBA00022741"/>
    </source>
</evidence>
<dbReference type="Gene3D" id="3.40.50.10240">
    <property type="entry name" value="Thiamin pyrophosphokinase, catalytic domain"/>
    <property type="match status" value="1"/>
</dbReference>
<sequence length="213" mass="24395">MCERREFEILPCDSEPAFGQMFSSSLAQRNGNEIGKLLSLSRFSQKNVPEKSSIGGLGEEPELCLKRFHFSNTRAFSFLKQDREGEAVSILSLTTWSLCCSSERFKSSPYIRNLWIRRANYSFLLKLLVSMFFAYFYGLVIGFNSFVGTEIRLWFVQALLKACADGGANRLYDVTEGERESFLPEFISGDFDSIRPEVREYYAIKNLIEITLS</sequence>
<proteinExistence type="predicted"/>
<keyword evidence="5" id="KW-0472">Membrane</keyword>
<dbReference type="Proteomes" id="UP000664991">
    <property type="component" value="Unassembled WGS sequence"/>
</dbReference>
<dbReference type="PANTHER" id="PTHR13622">
    <property type="entry name" value="THIAMIN PYROPHOSPHOKINASE"/>
    <property type="match status" value="1"/>
</dbReference>
<feature type="domain" description="Thiamin pyrophosphokinase catalytic" evidence="6">
    <location>
        <begin position="157"/>
        <end position="206"/>
    </location>
</feature>
<dbReference type="InterPro" id="IPR007371">
    <property type="entry name" value="TPK_catalytic"/>
</dbReference>
<evidence type="ECO:0000313" key="7">
    <source>
        <dbReference type="EMBL" id="KAG5210658.1"/>
    </source>
</evidence>
<feature type="transmembrane region" description="Helical" evidence="5">
    <location>
        <begin position="123"/>
        <end position="143"/>
    </location>
</feature>
<dbReference type="EMBL" id="JAEMGP010000004">
    <property type="protein sequence ID" value="KAG5210658.1"/>
    <property type="molecule type" value="Genomic_DNA"/>
</dbReference>
<protein>
    <recommendedName>
        <fullName evidence="6">Thiamin pyrophosphokinase catalytic domain-containing protein</fullName>
    </recommendedName>
</protein>
<keyword evidence="4" id="KW-0067">ATP-binding</keyword>
<organism evidence="7 8">
    <name type="scientific">Ovis aries</name>
    <name type="common">Sheep</name>
    <dbReference type="NCBI Taxonomy" id="9940"/>
    <lineage>
        <taxon>Eukaryota</taxon>
        <taxon>Metazoa</taxon>
        <taxon>Chordata</taxon>
        <taxon>Craniata</taxon>
        <taxon>Vertebrata</taxon>
        <taxon>Euteleostomi</taxon>
        <taxon>Mammalia</taxon>
        <taxon>Eutheria</taxon>
        <taxon>Laurasiatheria</taxon>
        <taxon>Artiodactyla</taxon>
        <taxon>Ruminantia</taxon>
        <taxon>Pecora</taxon>
        <taxon>Bovidae</taxon>
        <taxon>Caprinae</taxon>
        <taxon>Ovis</taxon>
    </lineage>
</organism>